<evidence type="ECO:0000313" key="1">
    <source>
        <dbReference type="EMBL" id="EGH35658.1"/>
    </source>
</evidence>
<proteinExistence type="predicted"/>
<organism evidence="1 2">
    <name type="scientific">Pseudomonas syringae pv. japonica str. M301072</name>
    <dbReference type="NCBI Taxonomy" id="629262"/>
    <lineage>
        <taxon>Bacteria</taxon>
        <taxon>Pseudomonadati</taxon>
        <taxon>Pseudomonadota</taxon>
        <taxon>Gammaproteobacteria</taxon>
        <taxon>Pseudomonadales</taxon>
        <taxon>Pseudomonadaceae</taxon>
        <taxon>Pseudomonas</taxon>
        <taxon>Pseudomonas syringae</taxon>
    </lineage>
</organism>
<reference evidence="1 2" key="1">
    <citation type="journal article" date="2011" name="PLoS Pathog.">
        <title>Dynamic evolution of pathogenicity revealed by sequencing and comparative genomics of 19 Pseudomonas syringae isolates.</title>
        <authorList>
            <person name="Baltrus D.A."/>
            <person name="Nishimura M.T."/>
            <person name="Romanchuk A."/>
            <person name="Chang J.H."/>
            <person name="Mukhtar M.S."/>
            <person name="Cherkis K."/>
            <person name="Roach J."/>
            <person name="Grant S.R."/>
            <person name="Jones C.D."/>
            <person name="Dangl J.L."/>
        </authorList>
    </citation>
    <scope>NUCLEOTIDE SEQUENCE [LARGE SCALE GENOMIC DNA]</scope>
    <source>
        <strain evidence="2">M301072PT</strain>
    </source>
</reference>
<accession>F3FZL6</accession>
<protein>
    <submittedName>
        <fullName evidence="1">Uncharacterized protein</fullName>
    </submittedName>
</protein>
<sequence length="42" mass="4511">VRDAPINLLRSGGESQFARNPALFAGNGLMQRALRAFPPGFP</sequence>
<feature type="non-terminal residue" evidence="1">
    <location>
        <position position="42"/>
    </location>
</feature>
<name>F3FZL6_PSESX</name>
<evidence type="ECO:0000313" key="2">
    <source>
        <dbReference type="Proteomes" id="UP000004471"/>
    </source>
</evidence>
<feature type="non-terminal residue" evidence="1">
    <location>
        <position position="1"/>
    </location>
</feature>
<dbReference type="Proteomes" id="UP000004471">
    <property type="component" value="Unassembled WGS sequence"/>
</dbReference>
<dbReference type="AlphaFoldDB" id="F3FZL6"/>
<dbReference type="EMBL" id="AEAH01003878">
    <property type="protein sequence ID" value="EGH35658.1"/>
    <property type="molecule type" value="Genomic_DNA"/>
</dbReference>
<comment type="caution">
    <text evidence="1">The sequence shown here is derived from an EMBL/GenBank/DDBJ whole genome shotgun (WGS) entry which is preliminary data.</text>
</comment>
<gene>
    <name evidence="1" type="ORF">PSYJA_44176</name>
</gene>